<proteinExistence type="predicted"/>
<comment type="caution">
    <text evidence="3">The sequence shown here is derived from an EMBL/GenBank/DDBJ whole genome shotgun (WGS) entry which is preliminary data.</text>
</comment>
<evidence type="ECO:0000256" key="1">
    <source>
        <dbReference type="SAM" id="MobiDB-lite"/>
    </source>
</evidence>
<gene>
    <name evidence="3" type="ORF">ACRB68_13380</name>
</gene>
<organism evidence="3 4">
    <name type="scientific">Actinomadura macrotermitis</name>
    <dbReference type="NCBI Taxonomy" id="2585200"/>
    <lineage>
        <taxon>Bacteria</taxon>
        <taxon>Bacillati</taxon>
        <taxon>Actinomycetota</taxon>
        <taxon>Actinomycetes</taxon>
        <taxon>Streptosporangiales</taxon>
        <taxon>Thermomonosporaceae</taxon>
        <taxon>Actinomadura</taxon>
    </lineage>
</organism>
<feature type="region of interest" description="Disordered" evidence="1">
    <location>
        <begin position="158"/>
        <end position="179"/>
    </location>
</feature>
<keyword evidence="4" id="KW-1185">Reference proteome</keyword>
<evidence type="ECO:0000313" key="4">
    <source>
        <dbReference type="Proteomes" id="UP000487268"/>
    </source>
</evidence>
<dbReference type="OrthoDB" id="3612087at2"/>
<protein>
    <submittedName>
        <fullName evidence="3">Uncharacterized protein</fullName>
    </submittedName>
</protein>
<evidence type="ECO:0000313" key="3">
    <source>
        <dbReference type="EMBL" id="MQY03296.1"/>
    </source>
</evidence>
<evidence type="ECO:0000256" key="2">
    <source>
        <dbReference type="SAM" id="Phobius"/>
    </source>
</evidence>
<keyword evidence="2" id="KW-0812">Transmembrane</keyword>
<dbReference type="AlphaFoldDB" id="A0A7K0BQI8"/>
<dbReference type="RefSeq" id="WP_153531261.1">
    <property type="nucleotide sequence ID" value="NZ_WEGH01000001.1"/>
</dbReference>
<keyword evidence="2" id="KW-0472">Membrane</keyword>
<accession>A0A7K0BQI8</accession>
<dbReference type="Proteomes" id="UP000487268">
    <property type="component" value="Unassembled WGS sequence"/>
</dbReference>
<sequence>MNDLDILHDAWEAPAPPSRAAHDAARAALLARAAGTAALAPAPARRRRRLGLRVAVVGAVAAAAVAGVTVVQTGGSDGHGRPRPVIPGIPPGPVANAAEALDRAALAAQGTAARPEQWIYTEVTDRYPGTAHKARVERPTDGLRTRVVRSWWRADGKEAAEEDAGRLTTRPLSDPVPADVTDGRTMLHWAYGQVPGGREDERDPVVQGEVFGRLNAMVREHEVPARRLSLVFKAIALIPGVKLVPGRVDALGHPAIAVGRVTEGWLREEVLLDARTYAYVGERSIAIKDHTSTGMDGTSTVKKGTIQLIAARTKVAVVDRPGQRP</sequence>
<feature type="transmembrane region" description="Helical" evidence="2">
    <location>
        <begin position="50"/>
        <end position="71"/>
    </location>
</feature>
<dbReference type="EMBL" id="WEGH01000001">
    <property type="protein sequence ID" value="MQY03296.1"/>
    <property type="molecule type" value="Genomic_DNA"/>
</dbReference>
<keyword evidence="2" id="KW-1133">Transmembrane helix</keyword>
<reference evidence="3 4" key="1">
    <citation type="submission" date="2019-10" db="EMBL/GenBank/DDBJ databases">
        <title>Actinomadura rubteroloni sp. nov. and Actinomadura macrotermitis sp. nov., isolated from the gut of fungus growing-termite Macrotermes natalensis.</title>
        <authorList>
            <person name="Benndorf R."/>
            <person name="Martin K."/>
            <person name="Kuefner M."/>
            <person name="De Beer W."/>
            <person name="Kaster A.-K."/>
            <person name="Vollmers J."/>
            <person name="Poulsen M."/>
            <person name="Beemelmanns C."/>
        </authorList>
    </citation>
    <scope>NUCLEOTIDE SEQUENCE [LARGE SCALE GENOMIC DNA]</scope>
    <source>
        <strain evidence="3 4">RB68</strain>
    </source>
</reference>
<name>A0A7K0BQI8_9ACTN</name>